<keyword evidence="4 11" id="KW-0812">Transmembrane</keyword>
<feature type="binding site" evidence="11">
    <location>
        <position position="80"/>
    </location>
    <ligand>
        <name>Na(+)</name>
        <dbReference type="ChEBI" id="CHEBI:29101"/>
        <note>structural</note>
    </ligand>
</feature>
<comment type="activity regulation">
    <text evidence="11">Na(+) is not transported, but it plays an essential structural role and its presence is essential for fluoride channel function.</text>
</comment>
<feature type="transmembrane region" description="Helical" evidence="11">
    <location>
        <begin position="98"/>
        <end position="118"/>
    </location>
</feature>
<evidence type="ECO:0000256" key="2">
    <source>
        <dbReference type="ARBA" id="ARBA00022475"/>
    </source>
</evidence>
<dbReference type="InterPro" id="IPR003691">
    <property type="entry name" value="FluC"/>
</dbReference>
<keyword evidence="3" id="KW-0997">Cell inner membrane</keyword>
<keyword evidence="5 11" id="KW-1133">Transmembrane helix</keyword>
<dbReference type="GO" id="GO:0046872">
    <property type="term" value="F:metal ion binding"/>
    <property type="evidence" value="ECO:0007669"/>
    <property type="project" value="UniProtKB-KW"/>
</dbReference>
<dbReference type="NCBIfam" id="TIGR00494">
    <property type="entry name" value="crcB"/>
    <property type="match status" value="1"/>
</dbReference>
<keyword evidence="6 11" id="KW-0406">Ion transport</keyword>
<evidence type="ECO:0000256" key="11">
    <source>
        <dbReference type="HAMAP-Rule" id="MF_00454"/>
    </source>
</evidence>
<evidence type="ECO:0000256" key="1">
    <source>
        <dbReference type="ARBA" id="ARBA00004651"/>
    </source>
</evidence>
<name>A0A4P7W308_9BACT</name>
<comment type="subcellular location">
    <subcellularLocation>
        <location evidence="1 11">Cell membrane</location>
        <topology evidence="1 11">Multi-pass membrane protein</topology>
    </subcellularLocation>
</comment>
<dbReference type="GO" id="GO:0005886">
    <property type="term" value="C:plasma membrane"/>
    <property type="evidence" value="ECO:0007669"/>
    <property type="project" value="UniProtKB-SubCell"/>
</dbReference>
<keyword evidence="2 11" id="KW-1003">Cell membrane</keyword>
<dbReference type="Proteomes" id="UP000297149">
    <property type="component" value="Chromosome"/>
</dbReference>
<keyword evidence="11" id="KW-0915">Sodium</keyword>
<dbReference type="GO" id="GO:0140114">
    <property type="term" value="P:cellular detoxification of fluoride"/>
    <property type="evidence" value="ECO:0007669"/>
    <property type="project" value="UniProtKB-UniRule"/>
</dbReference>
<keyword evidence="11" id="KW-0813">Transport</keyword>
<accession>A0A4P7W308</accession>
<keyword evidence="7 11" id="KW-0472">Membrane</keyword>
<evidence type="ECO:0000256" key="6">
    <source>
        <dbReference type="ARBA" id="ARBA00023065"/>
    </source>
</evidence>
<feature type="transmembrane region" description="Helical" evidence="11">
    <location>
        <begin position="34"/>
        <end position="57"/>
    </location>
</feature>
<dbReference type="RefSeq" id="WP_123615149.1">
    <property type="nucleotide sequence ID" value="NZ_CAXHQF010000025.1"/>
</dbReference>
<dbReference type="AlphaFoldDB" id="A0A4P7W308"/>
<evidence type="ECO:0000256" key="5">
    <source>
        <dbReference type="ARBA" id="ARBA00022989"/>
    </source>
</evidence>
<feature type="binding site" evidence="11">
    <location>
        <position position="77"/>
    </location>
    <ligand>
        <name>Na(+)</name>
        <dbReference type="ChEBI" id="CHEBI:29101"/>
        <note>structural</note>
    </ligand>
</feature>
<evidence type="ECO:0000313" key="13">
    <source>
        <dbReference type="Proteomes" id="UP000297149"/>
    </source>
</evidence>
<evidence type="ECO:0000313" key="12">
    <source>
        <dbReference type="EMBL" id="QCD42267.1"/>
    </source>
</evidence>
<protein>
    <recommendedName>
        <fullName evidence="11">Fluoride-specific ion channel FluC</fullName>
    </recommendedName>
</protein>
<dbReference type="PANTHER" id="PTHR28259:SF1">
    <property type="entry name" value="FLUORIDE EXPORT PROTEIN 1-RELATED"/>
    <property type="match status" value="1"/>
</dbReference>
<comment type="catalytic activity">
    <reaction evidence="10">
        <text>fluoride(in) = fluoride(out)</text>
        <dbReference type="Rhea" id="RHEA:76159"/>
        <dbReference type="ChEBI" id="CHEBI:17051"/>
    </reaction>
    <physiologicalReaction direction="left-to-right" evidence="10">
        <dbReference type="Rhea" id="RHEA:76160"/>
    </physiologicalReaction>
</comment>
<evidence type="ECO:0000256" key="10">
    <source>
        <dbReference type="ARBA" id="ARBA00035585"/>
    </source>
</evidence>
<keyword evidence="8 11" id="KW-0407">Ion channel</keyword>
<proteinExistence type="inferred from homology"/>
<keyword evidence="13" id="KW-1185">Reference proteome</keyword>
<feature type="transmembrane region" description="Helical" evidence="11">
    <location>
        <begin position="69"/>
        <end position="86"/>
    </location>
</feature>
<dbReference type="HAMAP" id="MF_00454">
    <property type="entry name" value="FluC"/>
    <property type="match status" value="1"/>
</dbReference>
<comment type="similarity">
    <text evidence="9 11">Belongs to the fluoride channel Fluc/FEX (TC 1.A.43) family.</text>
</comment>
<sequence length="126" mass="13396">MLKTLLCIAAGSGLGGVARYLVGRWVQSLSGAALFPWGTFAVNVAGCFIIGLIYGAIDRGTNIPQDVKIFLTVGFCGGFTTFSTFIHENYMLFDSSEFPALALYAGASFTVGLLLAYAGHWIARSI</sequence>
<dbReference type="GO" id="GO:0062054">
    <property type="term" value="F:fluoride channel activity"/>
    <property type="evidence" value="ECO:0007669"/>
    <property type="project" value="UniProtKB-UniRule"/>
</dbReference>
<comment type="function">
    <text evidence="11">Fluoride-specific ion channel. Important for reducing fluoride concentration in the cell, thus reducing its toxicity.</text>
</comment>
<evidence type="ECO:0000256" key="7">
    <source>
        <dbReference type="ARBA" id="ARBA00023136"/>
    </source>
</evidence>
<keyword evidence="11" id="KW-0479">Metal-binding</keyword>
<evidence type="ECO:0000256" key="3">
    <source>
        <dbReference type="ARBA" id="ARBA00022519"/>
    </source>
</evidence>
<gene>
    <name evidence="11 12" type="primary">crcB</name>
    <name evidence="11" type="synonym">fluC</name>
    <name evidence="12" type="ORF">E7747_08230</name>
</gene>
<dbReference type="KEGG" id="ddb:E7747_08230"/>
<dbReference type="Pfam" id="PF02537">
    <property type="entry name" value="CRCB"/>
    <property type="match status" value="1"/>
</dbReference>
<organism evidence="12 13">
    <name type="scientific">Duncaniella dubosii</name>
    <dbReference type="NCBI Taxonomy" id="2518971"/>
    <lineage>
        <taxon>Bacteria</taxon>
        <taxon>Pseudomonadati</taxon>
        <taxon>Bacteroidota</taxon>
        <taxon>Bacteroidia</taxon>
        <taxon>Bacteroidales</taxon>
        <taxon>Muribaculaceae</taxon>
        <taxon>Duncaniella</taxon>
    </lineage>
</organism>
<reference evidence="13" key="1">
    <citation type="submission" date="2019-02" db="EMBL/GenBank/DDBJ databases">
        <title>Isolation and identification of novel species under the genus Muribaculum.</title>
        <authorList>
            <person name="Miyake S."/>
            <person name="Ding Y."/>
            <person name="Low A."/>
            <person name="Soh M."/>
            <person name="Seedorf H."/>
        </authorList>
    </citation>
    <scope>NUCLEOTIDE SEQUENCE [LARGE SCALE GENOMIC DNA]</scope>
    <source>
        <strain evidence="13">H5</strain>
    </source>
</reference>
<dbReference type="PANTHER" id="PTHR28259">
    <property type="entry name" value="FLUORIDE EXPORT PROTEIN 1-RELATED"/>
    <property type="match status" value="1"/>
</dbReference>
<dbReference type="EMBL" id="CP039396">
    <property type="protein sequence ID" value="QCD42267.1"/>
    <property type="molecule type" value="Genomic_DNA"/>
</dbReference>
<evidence type="ECO:0000256" key="4">
    <source>
        <dbReference type="ARBA" id="ARBA00022692"/>
    </source>
</evidence>
<evidence type="ECO:0000256" key="9">
    <source>
        <dbReference type="ARBA" id="ARBA00035120"/>
    </source>
</evidence>
<evidence type="ECO:0000256" key="8">
    <source>
        <dbReference type="ARBA" id="ARBA00023303"/>
    </source>
</evidence>